<feature type="transmembrane region" description="Helical" evidence="2">
    <location>
        <begin position="616"/>
        <end position="637"/>
    </location>
</feature>
<dbReference type="Pfam" id="PF11915">
    <property type="entry name" value="DUF3433"/>
    <property type="match status" value="2"/>
</dbReference>
<keyword evidence="2" id="KW-0812">Transmembrane</keyword>
<evidence type="ECO:0000256" key="1">
    <source>
        <dbReference type="SAM" id="MobiDB-lite"/>
    </source>
</evidence>
<dbReference type="OrthoDB" id="3248909at2759"/>
<dbReference type="EMBL" id="MCFA01000012">
    <property type="protein sequence ID" value="ORY17514.1"/>
    <property type="molecule type" value="Genomic_DNA"/>
</dbReference>
<evidence type="ECO:0000313" key="4">
    <source>
        <dbReference type="Proteomes" id="UP000193144"/>
    </source>
</evidence>
<reference evidence="3 4" key="1">
    <citation type="submission" date="2016-07" db="EMBL/GenBank/DDBJ databases">
        <title>Pervasive Adenine N6-methylation of Active Genes in Fungi.</title>
        <authorList>
            <consortium name="DOE Joint Genome Institute"/>
            <person name="Mondo S.J."/>
            <person name="Dannebaum R.O."/>
            <person name="Kuo R.C."/>
            <person name="Labutti K."/>
            <person name="Haridas S."/>
            <person name="Kuo A."/>
            <person name="Salamov A."/>
            <person name="Ahrendt S.R."/>
            <person name="Lipzen A."/>
            <person name="Sullivan W."/>
            <person name="Andreopoulos W.B."/>
            <person name="Clum A."/>
            <person name="Lindquist E."/>
            <person name="Daum C."/>
            <person name="Ramamoorthy G.K."/>
            <person name="Gryganskyi A."/>
            <person name="Culley D."/>
            <person name="Magnuson J.K."/>
            <person name="James T.Y."/>
            <person name="O'Malley M.A."/>
            <person name="Stajich J.E."/>
            <person name="Spatafora J.W."/>
            <person name="Visel A."/>
            <person name="Grigoriev I.V."/>
        </authorList>
    </citation>
    <scope>NUCLEOTIDE SEQUENCE [LARGE SCALE GENOMIC DNA]</scope>
    <source>
        <strain evidence="3 4">CBS 115471</strain>
    </source>
</reference>
<organism evidence="3 4">
    <name type="scientific">Clohesyomyces aquaticus</name>
    <dbReference type="NCBI Taxonomy" id="1231657"/>
    <lineage>
        <taxon>Eukaryota</taxon>
        <taxon>Fungi</taxon>
        <taxon>Dikarya</taxon>
        <taxon>Ascomycota</taxon>
        <taxon>Pezizomycotina</taxon>
        <taxon>Dothideomycetes</taxon>
        <taxon>Pleosporomycetidae</taxon>
        <taxon>Pleosporales</taxon>
        <taxon>Lindgomycetaceae</taxon>
        <taxon>Clohesyomyces</taxon>
    </lineage>
</organism>
<protein>
    <submittedName>
        <fullName evidence="3">Uncharacterized protein</fullName>
    </submittedName>
</protein>
<feature type="region of interest" description="Disordered" evidence="1">
    <location>
        <begin position="957"/>
        <end position="976"/>
    </location>
</feature>
<dbReference type="PANTHER" id="PTHR37544">
    <property type="entry name" value="SPRAY-RELATED"/>
    <property type="match status" value="1"/>
</dbReference>
<feature type="transmembrane region" description="Helical" evidence="2">
    <location>
        <begin position="106"/>
        <end position="131"/>
    </location>
</feature>
<evidence type="ECO:0000313" key="3">
    <source>
        <dbReference type="EMBL" id="ORY17514.1"/>
    </source>
</evidence>
<dbReference type="Proteomes" id="UP000193144">
    <property type="component" value="Unassembled WGS sequence"/>
</dbReference>
<feature type="transmembrane region" description="Helical" evidence="2">
    <location>
        <begin position="1357"/>
        <end position="1379"/>
    </location>
</feature>
<dbReference type="PANTHER" id="PTHR37544:SF3">
    <property type="entry name" value="SPRAY"/>
    <property type="match status" value="1"/>
</dbReference>
<feature type="transmembrane region" description="Helical" evidence="2">
    <location>
        <begin position="728"/>
        <end position="748"/>
    </location>
</feature>
<evidence type="ECO:0000256" key="2">
    <source>
        <dbReference type="SAM" id="Phobius"/>
    </source>
</evidence>
<feature type="transmembrane region" description="Helical" evidence="2">
    <location>
        <begin position="778"/>
        <end position="796"/>
    </location>
</feature>
<feature type="compositionally biased region" description="Polar residues" evidence="1">
    <location>
        <begin position="63"/>
        <end position="90"/>
    </location>
</feature>
<feature type="transmembrane region" description="Helical" evidence="2">
    <location>
        <begin position="151"/>
        <end position="168"/>
    </location>
</feature>
<keyword evidence="4" id="KW-1185">Reference proteome</keyword>
<comment type="caution">
    <text evidence="3">The sequence shown here is derived from an EMBL/GenBank/DDBJ whole genome shotgun (WGS) entry which is preliminary data.</text>
</comment>
<keyword evidence="2" id="KW-1133">Transmembrane helix</keyword>
<proteinExistence type="predicted"/>
<gene>
    <name evidence="3" type="ORF">BCR34DRAFT_596983</name>
</gene>
<feature type="region of interest" description="Disordered" evidence="1">
    <location>
        <begin position="1"/>
        <end position="90"/>
    </location>
</feature>
<dbReference type="InterPro" id="IPR021840">
    <property type="entry name" value="DUF3433"/>
</dbReference>
<feature type="compositionally biased region" description="Polar residues" evidence="1">
    <location>
        <begin position="957"/>
        <end position="966"/>
    </location>
</feature>
<accession>A0A1Y2A4U2</accession>
<sequence>MRTDQIGERVNYPSPAPNAPLRELRIEQVASQSPLAPRSCSPVSPLNDPSPRPSPRSHDAHSTTTNQQPHQSTTYPHNSSSVALQSRPSSADQDSKAEWLPYTLRWPILSIPIIFSLALSVVISVLCWFSNTHYGLGKDDGSSILLFGWRFTPTLVVVLYCQLTVMIFDDVKRTEPYSGMAKDGGADASTSILQTQRSWWHAIFDGFSKKKNSGRRGWVLVCSSFVYIVGFLIVSPLSSSLLTAEDVLVTRSIGFNKIVLSESSMPPLAPNRDAYFRTLGNVIQSIPTSAWISNDHFVLPFWPAGLGTPPLGPSLSIVGGTWESSGTVITTEFQCEPMKLLEKGSRNTTLETNHWNYTQEYAWLKMVSPSGCKFNLELDIESTLALEGGAIWSNLSTVTADNLFRLAESSKSGRDEHGYQANVSANCLDKELLLVTTPWVNSSASAYGGRVSVKGPAEFLPNFTIHAEVCSSYFYIGQAPIKATISPGYPSSLTFDELEYRQTRRPMPQGVLNVTKIQNLTMEEDWAQYLTTPTAGYRMGLFNGAGTVLSLNYNFDLWSMVQAKNLSSQAKDFKQRFLGELIYSSWFESGVTTSRIVTSQGQSMFTERRIVLVPEVGILMAIFFFLSFCLLISILWFSRLKYRPLHLVFDPASPLGVASLVASHRNVLAPFRSLDQATKQALQIALQKRKYLTHSGALAEAAHGESAGRARPLKSEAKPNWRPRVVHLRTLTLLVISLISLVVGLVVLKHFSDLAKLYQTAFVYQTSFTVFNRKISTIAPYSIVPTIFAVAVGLWWDSLDKTFRSLQPYVSLSKMSRNLAEGAGLSYQSSYWAWAALKAARNRHWLLFVITMGSTLSQVFVITMSALFNREPGFAMTAMNATRSLEIRQIPQIDSIFFPGGGLTEKVFGAKVMAKAYSNLATNWINTATIQLTLNGPEPAWSRNGWSFVPIELSSIPNTTTHPSQRTGDDSGADGSIHQSLRNISLTTTAIRGRVECSVVPDIGNSSSWLAKVDLTKPFALENFTDYPDLVSMNVSTNFTGLKSAYTFRHIMFHDSPWNTSAVSHPEQVACCANKSGNGIQESALGYWSANFGNAYPFTTKFFRDRWPLNFTAKWIHGPALNSPGRTTLLLSEIPRMQALNCKPIIETAEADVVVDQVTGTVYQYSILGDAVPASSAWSDSFVSTGQPDAEGMGWENVITSYGQIFFNSLLGAAQIKQIAGFGYQTWGSPYPFLDESESLDDKSFNVRDERQGLNLDFMSYAMYTMVNRDSEALLDYETLLNLTQLTFSTYFQHFVSGTGWAYQYIDEKPKWNQTYDYGDNGRPRFNATKAYPSLHTNRRPAVIVSNRIETLRMNALATWLSVGILLWLAVTAILVIALQRTYFGSLIRNVDSIADVLVMIAGSDNLLDLVESRDFEELRKSKDVVTRLGWFLDATGQKRWGLEVVGGENPVSWIKWHEDTMMSRMNTATTTSSKLWEGLRFRTKTFGL</sequence>
<feature type="transmembrane region" description="Helical" evidence="2">
    <location>
        <begin position="217"/>
        <end position="237"/>
    </location>
</feature>
<name>A0A1Y2A4U2_9PLEO</name>
<feature type="transmembrane region" description="Helical" evidence="2">
    <location>
        <begin position="845"/>
        <end position="868"/>
    </location>
</feature>
<keyword evidence="2" id="KW-0472">Membrane</keyword>